<dbReference type="Gene3D" id="3.90.1150.10">
    <property type="entry name" value="Aspartate Aminotransferase, domain 1"/>
    <property type="match status" value="1"/>
</dbReference>
<feature type="binding site" evidence="9">
    <location>
        <position position="153"/>
    </location>
    <ligand>
        <name>pyridoxal 5'-phosphate</name>
        <dbReference type="ChEBI" id="CHEBI:597326"/>
    </ligand>
</feature>
<evidence type="ECO:0000256" key="3">
    <source>
        <dbReference type="ARBA" id="ARBA00022490"/>
    </source>
</evidence>
<evidence type="ECO:0000259" key="11">
    <source>
        <dbReference type="Pfam" id="PF00266"/>
    </source>
</evidence>
<feature type="binding site" evidence="9">
    <location>
        <begin position="73"/>
        <end position="74"/>
    </location>
    <ligand>
        <name>pyridoxal 5'-phosphate</name>
        <dbReference type="ChEBI" id="CHEBI:597326"/>
    </ligand>
</feature>
<dbReference type="HAMAP" id="MF_00331">
    <property type="entry name" value="Cys_desulf_IscS"/>
    <property type="match status" value="1"/>
</dbReference>
<dbReference type="InterPro" id="IPR017772">
    <property type="entry name" value="Cys_deSase_NifS_bac/arc"/>
</dbReference>
<keyword evidence="7 9" id="KW-0408">Iron</keyword>
<dbReference type="InterPro" id="IPR015424">
    <property type="entry name" value="PyrdxlP-dep_Trfase"/>
</dbReference>
<keyword evidence="8 9" id="KW-0411">Iron-sulfur</keyword>
<dbReference type="SUPFAM" id="SSF53383">
    <property type="entry name" value="PLP-dependent transferases"/>
    <property type="match status" value="1"/>
</dbReference>
<dbReference type="PIRSF" id="PIRSF005572">
    <property type="entry name" value="NifS"/>
    <property type="match status" value="1"/>
</dbReference>
<comment type="pathway">
    <text evidence="9">Cofactor biosynthesis; iron-sulfur cluster biosynthesis.</text>
</comment>
<keyword evidence="13" id="KW-1185">Reference proteome</keyword>
<evidence type="ECO:0000313" key="13">
    <source>
        <dbReference type="Proteomes" id="UP000243820"/>
    </source>
</evidence>
<dbReference type="GO" id="GO:0006520">
    <property type="term" value="P:amino acid metabolic process"/>
    <property type="evidence" value="ECO:0007669"/>
    <property type="project" value="InterPro"/>
</dbReference>
<dbReference type="EMBL" id="LMVO01000001">
    <property type="protein sequence ID" value="PAV10312.1"/>
    <property type="molecule type" value="Genomic_DNA"/>
</dbReference>
<comment type="subunit">
    <text evidence="9">Homodimer. Forms a heterotetramer with IscU, interacts with other sulfur acceptors.</text>
</comment>
<evidence type="ECO:0000256" key="1">
    <source>
        <dbReference type="ARBA" id="ARBA00001933"/>
    </source>
</evidence>
<dbReference type="InterPro" id="IPR016454">
    <property type="entry name" value="Cysteine_dSase"/>
</dbReference>
<dbReference type="GO" id="GO:0030170">
    <property type="term" value="F:pyridoxal phosphate binding"/>
    <property type="evidence" value="ECO:0007669"/>
    <property type="project" value="UniProtKB-UniRule"/>
</dbReference>
<evidence type="ECO:0000256" key="10">
    <source>
        <dbReference type="RuleBase" id="RU004504"/>
    </source>
</evidence>
<keyword evidence="4 9" id="KW-0808">Transferase</keyword>
<comment type="similarity">
    <text evidence="2 9">Belongs to the class-V pyridoxal-phosphate-dependent aminotransferase family. NifS/IscS subfamily.</text>
</comment>
<accession>A0AAX0QAX4</accession>
<dbReference type="NCBIfam" id="NF002806">
    <property type="entry name" value="PRK02948.1"/>
    <property type="match status" value="1"/>
</dbReference>
<dbReference type="PANTHER" id="PTHR11601">
    <property type="entry name" value="CYSTEINE DESULFURYLASE FAMILY MEMBER"/>
    <property type="match status" value="1"/>
</dbReference>
<gene>
    <name evidence="9" type="primary">iscS</name>
    <name evidence="12" type="ORF">ASJ83_07620</name>
</gene>
<evidence type="ECO:0000256" key="9">
    <source>
        <dbReference type="HAMAP-Rule" id="MF_00331"/>
    </source>
</evidence>
<dbReference type="Proteomes" id="UP000243820">
    <property type="component" value="Unassembled WGS sequence"/>
</dbReference>
<comment type="miscellaneous">
    <text evidence="9">In Archaea the pyridoxal phosphate cofactor is not covalently bound to Lys but ligated by other amino acids.</text>
</comment>
<comment type="subcellular location">
    <subcellularLocation>
        <location evidence="9">Cytoplasm</location>
    </subcellularLocation>
</comment>
<sequence>MDKKIIYMDHAATTYTAKEVVEAMIPYFSDEFGNPSSVYSIGQSNKKVLDLARKQAASAINAQPDEIFFTNGGTESDNWALKGAAFANERKGKHIITTSIEHHAVLHSCEWLASRGFEITYLPVDKFGMVSPESVEKAIRQDTILISVMYANNEVGTIQPIAEIGKIARKHGICFHTDAVQAVGHVPIDVVSENIDLLSLSGHKLYGPKGIGALYIRKGTRIQSFMHGGAQERKRRAGTENVPGIVGLGAAIERAVTHLPEEMDRLTDLRNELTRELLKIPATHLNGHPTKRLPNNTNIIFEYIEGESVLLLLNMKGICASTGSACNSASLEPSHVLTAMGIPHEIAHGSIRLTIGERTTAEDVKIVTAALKETVEKLRAMSPLTPKELKNVQ</sequence>
<name>A0AAX0QAX4_9EURY</name>
<organism evidence="12 13">
    <name type="scientific">Methanocorpusculum parvum</name>
    <dbReference type="NCBI Taxonomy" id="2193"/>
    <lineage>
        <taxon>Archaea</taxon>
        <taxon>Methanobacteriati</taxon>
        <taxon>Methanobacteriota</taxon>
        <taxon>Stenosarchaea group</taxon>
        <taxon>Methanomicrobia</taxon>
        <taxon>Methanomicrobiales</taxon>
        <taxon>Methanocorpusculaceae</taxon>
        <taxon>Methanocorpusculum</taxon>
    </lineage>
</organism>
<feature type="domain" description="Aminotransferase class V" evidence="11">
    <location>
        <begin position="6"/>
        <end position="366"/>
    </location>
</feature>
<dbReference type="PROSITE" id="PS00595">
    <property type="entry name" value="AA_TRANSFER_CLASS_5"/>
    <property type="match status" value="1"/>
</dbReference>
<evidence type="ECO:0000313" key="12">
    <source>
        <dbReference type="EMBL" id="PAV10312.1"/>
    </source>
</evidence>
<dbReference type="NCBIfam" id="TIGR03402">
    <property type="entry name" value="FeS_nifS"/>
    <property type="match status" value="1"/>
</dbReference>
<dbReference type="InterPro" id="IPR000192">
    <property type="entry name" value="Aminotrans_V_dom"/>
</dbReference>
<keyword evidence="6 9" id="KW-0663">Pyridoxal phosphate</keyword>
<dbReference type="InterPro" id="IPR020578">
    <property type="entry name" value="Aminotrans_V_PyrdxlP_BS"/>
</dbReference>
<dbReference type="GO" id="GO:0046872">
    <property type="term" value="F:metal ion binding"/>
    <property type="evidence" value="ECO:0007669"/>
    <property type="project" value="UniProtKB-KW"/>
</dbReference>
<proteinExistence type="inferred from homology"/>
<feature type="binding site" evidence="9">
    <location>
        <position position="239"/>
    </location>
    <ligand>
        <name>pyridoxal 5'-phosphate</name>
        <dbReference type="ChEBI" id="CHEBI:597326"/>
    </ligand>
</feature>
<dbReference type="InterPro" id="IPR015422">
    <property type="entry name" value="PyrdxlP-dep_Trfase_small"/>
</dbReference>
<evidence type="ECO:0000256" key="5">
    <source>
        <dbReference type="ARBA" id="ARBA00022723"/>
    </source>
</evidence>
<dbReference type="GO" id="GO:0031071">
    <property type="term" value="F:cysteine desulfurase activity"/>
    <property type="evidence" value="ECO:0007669"/>
    <property type="project" value="UniProtKB-UniRule"/>
</dbReference>
<dbReference type="PANTHER" id="PTHR11601:SF34">
    <property type="entry name" value="CYSTEINE DESULFURASE"/>
    <property type="match status" value="1"/>
</dbReference>
<dbReference type="InterPro" id="IPR010240">
    <property type="entry name" value="Cys_deSase_IscS"/>
</dbReference>
<evidence type="ECO:0000256" key="7">
    <source>
        <dbReference type="ARBA" id="ARBA00023004"/>
    </source>
</evidence>
<evidence type="ECO:0000256" key="2">
    <source>
        <dbReference type="ARBA" id="ARBA00006490"/>
    </source>
</evidence>
<dbReference type="EC" id="2.8.1.7" evidence="9"/>
<dbReference type="GO" id="GO:0044571">
    <property type="term" value="P:[2Fe-2S] cluster assembly"/>
    <property type="evidence" value="ECO:0007669"/>
    <property type="project" value="UniProtKB-UniRule"/>
</dbReference>
<dbReference type="Pfam" id="PF00266">
    <property type="entry name" value="Aminotran_5"/>
    <property type="match status" value="1"/>
</dbReference>
<comment type="cofactor">
    <cofactor evidence="1 9 10">
        <name>pyridoxal 5'-phosphate</name>
        <dbReference type="ChEBI" id="CHEBI:597326"/>
    </cofactor>
</comment>
<feature type="active site" description="Cysteine persulfide intermediate" evidence="9">
    <location>
        <position position="326"/>
    </location>
</feature>
<protein>
    <recommendedName>
        <fullName evidence="9">Cysteine desulfurase IscS</fullName>
        <ecNumber evidence="9">2.8.1.7</ecNumber>
    </recommendedName>
</protein>
<evidence type="ECO:0000256" key="4">
    <source>
        <dbReference type="ARBA" id="ARBA00022679"/>
    </source>
</evidence>
<dbReference type="GO" id="GO:0051537">
    <property type="term" value="F:2 iron, 2 sulfur cluster binding"/>
    <property type="evidence" value="ECO:0007669"/>
    <property type="project" value="UniProtKB-UniRule"/>
</dbReference>
<keyword evidence="5 9" id="KW-0479">Metal-binding</keyword>
<dbReference type="RefSeq" id="WP_042696542.1">
    <property type="nucleotide sequence ID" value="NZ_LMVO01000001.1"/>
</dbReference>
<comment type="function">
    <text evidence="9">Master enzyme that delivers sulfur to a number of partners involved in Fe-S cluster assembly, tRNA modification or cofactor biosynthesis. Catalyzes the removal of elemental sulfur atoms from cysteine to produce alanine. Functions as a sulfur delivery protein for Fe-S cluster synthesis onto IscU, an Fe-S scaffold assembly protein, as well as other S acceptor proteins.</text>
</comment>
<dbReference type="FunFam" id="3.40.640.10:FF:000084">
    <property type="entry name" value="IscS-like cysteine desulfurase"/>
    <property type="match status" value="1"/>
</dbReference>
<feature type="binding site" evidence="9">
    <location>
        <position position="181"/>
    </location>
    <ligand>
        <name>pyridoxal 5'-phosphate</name>
        <dbReference type="ChEBI" id="CHEBI:597326"/>
    </ligand>
</feature>
<keyword evidence="9" id="KW-0001">2Fe-2S</keyword>
<feature type="binding site" description="via persulfide group" evidence="9">
    <location>
        <position position="326"/>
    </location>
    <ligand>
        <name>[2Fe-2S] cluster</name>
        <dbReference type="ChEBI" id="CHEBI:190135"/>
        <note>ligand shared with IscU</note>
    </ligand>
</feature>
<comment type="catalytic activity">
    <reaction evidence="9">
        <text>(sulfur carrier)-H + L-cysteine = (sulfur carrier)-SH + L-alanine</text>
        <dbReference type="Rhea" id="RHEA:43892"/>
        <dbReference type="Rhea" id="RHEA-COMP:14737"/>
        <dbReference type="Rhea" id="RHEA-COMP:14739"/>
        <dbReference type="ChEBI" id="CHEBI:29917"/>
        <dbReference type="ChEBI" id="CHEBI:35235"/>
        <dbReference type="ChEBI" id="CHEBI:57972"/>
        <dbReference type="ChEBI" id="CHEBI:64428"/>
        <dbReference type="EC" id="2.8.1.7"/>
    </reaction>
</comment>
<feature type="binding site" evidence="9">
    <location>
        <begin position="201"/>
        <end position="203"/>
    </location>
    <ligand>
        <name>pyridoxal 5'-phosphate</name>
        <dbReference type="ChEBI" id="CHEBI:597326"/>
    </ligand>
</feature>
<keyword evidence="3 9" id="KW-0963">Cytoplasm</keyword>
<reference evidence="12 13" key="1">
    <citation type="journal article" date="2017" name="BMC Genomics">
        <title>Genomic analysis of methanogenic archaea reveals a shift towards energy conservation.</title>
        <authorList>
            <person name="Gilmore S.P."/>
            <person name="Henske J.K."/>
            <person name="Sexton J.A."/>
            <person name="Solomon K.V."/>
            <person name="Seppala S."/>
            <person name="Yoo J.I."/>
            <person name="Huyett L.M."/>
            <person name="Pressman A."/>
            <person name="Cogan J.Z."/>
            <person name="Kivenson V."/>
            <person name="Peng X."/>
            <person name="Tan Y."/>
            <person name="Valentine D.L."/>
            <person name="O'Malley M.A."/>
        </authorList>
    </citation>
    <scope>NUCLEOTIDE SEQUENCE [LARGE SCALE GENOMIC DNA]</scope>
    <source>
        <strain evidence="12 13">XII</strain>
    </source>
</reference>
<dbReference type="Gene3D" id="3.40.640.10">
    <property type="entry name" value="Type I PLP-dependent aspartate aminotransferase-like (Major domain)"/>
    <property type="match status" value="1"/>
</dbReference>
<dbReference type="AlphaFoldDB" id="A0AAX0QAX4"/>
<comment type="caution">
    <text evidence="12">The sequence shown here is derived from an EMBL/GenBank/DDBJ whole genome shotgun (WGS) entry which is preliminary data.</text>
</comment>
<evidence type="ECO:0000256" key="8">
    <source>
        <dbReference type="ARBA" id="ARBA00023014"/>
    </source>
</evidence>
<evidence type="ECO:0000256" key="6">
    <source>
        <dbReference type="ARBA" id="ARBA00022898"/>
    </source>
</evidence>
<dbReference type="InterPro" id="IPR015421">
    <property type="entry name" value="PyrdxlP-dep_Trfase_major"/>
</dbReference>
<dbReference type="GO" id="GO:1990221">
    <property type="term" value="C:L-cysteine desulfurase complex"/>
    <property type="evidence" value="ECO:0007669"/>
    <property type="project" value="UniProtKB-ARBA"/>
</dbReference>